<dbReference type="OrthoDB" id="437457at2759"/>
<evidence type="ECO:0000313" key="1">
    <source>
        <dbReference type="EMBL" id="EXF85139.1"/>
    </source>
</evidence>
<dbReference type="STRING" id="1445577.A0A010S3D2"/>
<dbReference type="HOGENOM" id="CLU_1749496_0_0_1"/>
<dbReference type="Proteomes" id="UP000020467">
    <property type="component" value="Unassembled WGS sequence"/>
</dbReference>
<dbReference type="AlphaFoldDB" id="A0A010S3D2"/>
<name>A0A010S3D2_9PEZI</name>
<evidence type="ECO:0000313" key="2">
    <source>
        <dbReference type="Proteomes" id="UP000020467"/>
    </source>
</evidence>
<organism evidence="1 2">
    <name type="scientific">Colletotrichum fioriniae PJ7</name>
    <dbReference type="NCBI Taxonomy" id="1445577"/>
    <lineage>
        <taxon>Eukaryota</taxon>
        <taxon>Fungi</taxon>
        <taxon>Dikarya</taxon>
        <taxon>Ascomycota</taxon>
        <taxon>Pezizomycotina</taxon>
        <taxon>Sordariomycetes</taxon>
        <taxon>Hypocreomycetidae</taxon>
        <taxon>Glomerellales</taxon>
        <taxon>Glomerellaceae</taxon>
        <taxon>Colletotrichum</taxon>
        <taxon>Colletotrichum acutatum species complex</taxon>
    </lineage>
</organism>
<comment type="caution">
    <text evidence="1">The sequence shown here is derived from an EMBL/GenBank/DDBJ whole genome shotgun (WGS) entry which is preliminary data.</text>
</comment>
<dbReference type="EMBL" id="JARH01000118">
    <property type="protein sequence ID" value="EXF85139.1"/>
    <property type="molecule type" value="Genomic_DNA"/>
</dbReference>
<sequence>MRKAQLQVVDLKHSSSFHLMQVCGKQIEPAHLNAVVEYFKLASASGTPTTEKAFRAYWDYFKKNEIIKGHPMDGIPSPYDLEAGTSHDPNAAGLVTLLQSYKAYEDFIGQAPISDDHIDGGLNAPKAEAAAVSPAQGIEKALGFPAERT</sequence>
<protein>
    <submittedName>
        <fullName evidence="1">Uncharacterized protein</fullName>
    </submittedName>
</protein>
<keyword evidence="2" id="KW-1185">Reference proteome</keyword>
<proteinExistence type="predicted"/>
<dbReference type="KEGG" id="cfj:CFIO01_03210"/>
<accession>A0A010S3D2</accession>
<reference evidence="1 2" key="1">
    <citation type="submission" date="2014-02" db="EMBL/GenBank/DDBJ databases">
        <title>The genome sequence of Colletotrichum fioriniae PJ7.</title>
        <authorList>
            <person name="Baroncelli R."/>
            <person name="Thon M.R."/>
        </authorList>
    </citation>
    <scope>NUCLEOTIDE SEQUENCE [LARGE SCALE GENOMIC DNA]</scope>
    <source>
        <strain evidence="1 2">PJ7</strain>
    </source>
</reference>
<gene>
    <name evidence="1" type="ORF">CFIO01_03210</name>
</gene>